<feature type="region of interest" description="Disordered" evidence="2">
    <location>
        <begin position="71"/>
        <end position="101"/>
    </location>
</feature>
<protein>
    <recommendedName>
        <fullName evidence="3">PurE domain-containing protein</fullName>
    </recommendedName>
</protein>
<dbReference type="PANTHER" id="PTHR23046">
    <property type="entry name" value="PHOSPHORIBOSYLAMINOIMIDAZOLE CARBOXYLASE CATALYTIC SUBUNIT"/>
    <property type="match status" value="1"/>
</dbReference>
<dbReference type="AlphaFoldDB" id="A0A2M8QC92"/>
<gene>
    <name evidence="4" type="ORF">CUN48_08665</name>
</gene>
<dbReference type="InterPro" id="IPR000031">
    <property type="entry name" value="PurE_dom"/>
</dbReference>
<reference evidence="4 5" key="1">
    <citation type="submission" date="2017-11" db="EMBL/GenBank/DDBJ databases">
        <title>Evolution of Phototrophy in the Chloroflexi Phylum Driven by Horizontal Gene Transfer.</title>
        <authorList>
            <person name="Ward L.M."/>
            <person name="Hemp J."/>
            <person name="Shih P.M."/>
            <person name="Mcglynn S.E."/>
            <person name="Fischer W."/>
        </authorList>
    </citation>
    <scope>NUCLEOTIDE SEQUENCE [LARGE SCALE GENOMIC DNA]</scope>
    <source>
        <strain evidence="4">JP3_7</strain>
    </source>
</reference>
<evidence type="ECO:0000256" key="2">
    <source>
        <dbReference type="SAM" id="MobiDB-lite"/>
    </source>
</evidence>
<name>A0A2M8QC92_9CHLR</name>
<dbReference type="SUPFAM" id="SSF52255">
    <property type="entry name" value="N5-CAIR mutase (phosphoribosylaminoimidazole carboxylase, PurE)"/>
    <property type="match status" value="1"/>
</dbReference>
<feature type="domain" description="PurE" evidence="3">
    <location>
        <begin position="1"/>
        <end position="98"/>
    </location>
</feature>
<evidence type="ECO:0000313" key="5">
    <source>
        <dbReference type="Proteomes" id="UP000230790"/>
    </source>
</evidence>
<evidence type="ECO:0000313" key="4">
    <source>
        <dbReference type="EMBL" id="PJF47423.1"/>
    </source>
</evidence>
<evidence type="ECO:0000256" key="1">
    <source>
        <dbReference type="ARBA" id="ARBA00022755"/>
    </source>
</evidence>
<dbReference type="PANTHER" id="PTHR23046:SF2">
    <property type="entry name" value="PHOSPHORIBOSYLAMINOIMIDAZOLE CARBOXYLASE"/>
    <property type="match status" value="1"/>
</dbReference>
<dbReference type="Gene3D" id="3.40.50.1970">
    <property type="match status" value="1"/>
</dbReference>
<organism evidence="4 5">
    <name type="scientific">Candidatus Thermofonsia Clade 3 bacterium</name>
    <dbReference type="NCBI Taxonomy" id="2364212"/>
    <lineage>
        <taxon>Bacteria</taxon>
        <taxon>Bacillati</taxon>
        <taxon>Chloroflexota</taxon>
        <taxon>Candidatus Thermofontia</taxon>
        <taxon>Candidatus Thermofonsia Clade 3</taxon>
    </lineage>
</organism>
<keyword evidence="1" id="KW-0658">Purine biosynthesis</keyword>
<dbReference type="Proteomes" id="UP000230790">
    <property type="component" value="Unassembled WGS sequence"/>
</dbReference>
<dbReference type="Pfam" id="PF00731">
    <property type="entry name" value="AIRC"/>
    <property type="match status" value="1"/>
</dbReference>
<proteinExistence type="predicted"/>
<accession>A0A2M8QC92</accession>
<dbReference type="EMBL" id="PGTN01000049">
    <property type="protein sequence ID" value="PJF47423.1"/>
    <property type="molecule type" value="Genomic_DNA"/>
</dbReference>
<evidence type="ECO:0000259" key="3">
    <source>
        <dbReference type="SMART" id="SM01001"/>
    </source>
</evidence>
<comment type="caution">
    <text evidence="4">The sequence shown here is derived from an EMBL/GenBank/DDBJ whole genome shotgun (WGS) entry which is preliminary data.</text>
</comment>
<sequence length="101" mass="10375">MGSDSDLPTMRTAAEGCEQFGVPDEMRIVSAHRAPNDIAAYGKTARTRGLQVIIAGAGGAAHLPGMRAAFSPPPATAVTEGARLPGAPGRGIARKEHRSGR</sequence>
<dbReference type="InterPro" id="IPR024694">
    <property type="entry name" value="PurE_prokaryotes"/>
</dbReference>
<dbReference type="GO" id="GO:0006189">
    <property type="term" value="P:'de novo' IMP biosynthetic process"/>
    <property type="evidence" value="ECO:0007669"/>
    <property type="project" value="InterPro"/>
</dbReference>
<dbReference type="SMART" id="SM01001">
    <property type="entry name" value="AIRC"/>
    <property type="match status" value="1"/>
</dbReference>